<reference evidence="1 2" key="1">
    <citation type="submission" date="2024-04" db="EMBL/GenBank/DDBJ databases">
        <authorList>
            <person name="Rising A."/>
            <person name="Reimegard J."/>
            <person name="Sonavane S."/>
            <person name="Akerstrom W."/>
            <person name="Nylinder S."/>
            <person name="Hedman E."/>
            <person name="Kallberg Y."/>
        </authorList>
    </citation>
    <scope>NUCLEOTIDE SEQUENCE [LARGE SCALE GENOMIC DNA]</scope>
</reference>
<evidence type="ECO:0000313" key="2">
    <source>
        <dbReference type="Proteomes" id="UP001497382"/>
    </source>
</evidence>
<keyword evidence="2" id="KW-1185">Reference proteome</keyword>
<name>A0AAV1ZL27_9ARAC</name>
<comment type="caution">
    <text evidence="1">The sequence shown here is derived from an EMBL/GenBank/DDBJ whole genome shotgun (WGS) entry which is preliminary data.</text>
</comment>
<sequence length="32" mass="3739">MTLGEDYQNYQVVLKLLQLQLEKHHSTHEGVS</sequence>
<organism evidence="1 2">
    <name type="scientific">Larinioides sclopetarius</name>
    <dbReference type="NCBI Taxonomy" id="280406"/>
    <lineage>
        <taxon>Eukaryota</taxon>
        <taxon>Metazoa</taxon>
        <taxon>Ecdysozoa</taxon>
        <taxon>Arthropoda</taxon>
        <taxon>Chelicerata</taxon>
        <taxon>Arachnida</taxon>
        <taxon>Araneae</taxon>
        <taxon>Araneomorphae</taxon>
        <taxon>Entelegynae</taxon>
        <taxon>Araneoidea</taxon>
        <taxon>Araneidae</taxon>
        <taxon>Larinioides</taxon>
    </lineage>
</organism>
<protein>
    <submittedName>
        <fullName evidence="1">Uncharacterized protein</fullName>
    </submittedName>
</protein>
<dbReference type="EMBL" id="CAXIEN010000052">
    <property type="protein sequence ID" value="CAL1271073.1"/>
    <property type="molecule type" value="Genomic_DNA"/>
</dbReference>
<proteinExistence type="predicted"/>
<evidence type="ECO:0000313" key="1">
    <source>
        <dbReference type="EMBL" id="CAL1271073.1"/>
    </source>
</evidence>
<gene>
    <name evidence="1" type="ORF">LARSCL_LOCUS5636</name>
</gene>
<dbReference type="Proteomes" id="UP001497382">
    <property type="component" value="Unassembled WGS sequence"/>
</dbReference>
<dbReference type="AlphaFoldDB" id="A0AAV1ZL27"/>
<accession>A0AAV1ZL27</accession>